<reference evidence="2 4" key="1">
    <citation type="journal article" date="2015" name="Genome Announc.">
        <title>Expanding the biotechnology potential of lactobacilli through comparative genomics of 213 strains and associated genera.</title>
        <authorList>
            <person name="Sun Z."/>
            <person name="Harris H.M."/>
            <person name="McCann A."/>
            <person name="Guo C."/>
            <person name="Argimon S."/>
            <person name="Zhang W."/>
            <person name="Yang X."/>
            <person name="Jeffery I.B."/>
            <person name="Cooney J.C."/>
            <person name="Kagawa T.F."/>
            <person name="Liu W."/>
            <person name="Song Y."/>
            <person name="Salvetti E."/>
            <person name="Wrobel A."/>
            <person name="Rasinkangas P."/>
            <person name="Parkhill J."/>
            <person name="Rea M.C."/>
            <person name="O'Sullivan O."/>
            <person name="Ritari J."/>
            <person name="Douillard F.P."/>
            <person name="Paul Ross R."/>
            <person name="Yang R."/>
            <person name="Briner A.E."/>
            <person name="Felis G.E."/>
            <person name="de Vos W.M."/>
            <person name="Barrangou R."/>
            <person name="Klaenhammer T.R."/>
            <person name="Caufield P.W."/>
            <person name="Cui Y."/>
            <person name="Zhang H."/>
            <person name="O'Toole P.W."/>
        </authorList>
    </citation>
    <scope>NUCLEOTIDE SEQUENCE [LARGE SCALE GENOMIC DNA]</scope>
    <source>
        <strain evidence="2 4">DSM 20410</strain>
    </source>
</reference>
<dbReference type="RefSeq" id="WP_057744939.1">
    <property type="nucleotide sequence ID" value="NZ_BJLU01000011.1"/>
</dbReference>
<gene>
    <name evidence="3" type="primary">yedJ</name>
    <name evidence="2" type="ORF">IV50_GL000626</name>
    <name evidence="3" type="ORF">NCTC13645_00351</name>
</gene>
<dbReference type="STRING" id="1629.IV50_GL000626"/>
<dbReference type="SMART" id="SM00471">
    <property type="entry name" value="HDc"/>
    <property type="match status" value="1"/>
</dbReference>
<dbReference type="SUPFAM" id="SSF109604">
    <property type="entry name" value="HD-domain/PDEase-like"/>
    <property type="match status" value="1"/>
</dbReference>
<dbReference type="OrthoDB" id="9797344at2"/>
<sequence>MNEQEQIQLSALDAFMRERLQQDESGHDTGHIDRVVQLAQHLLETEPTADAFITLAAATLHDTYDDKLFDDVVAAKQQVADKMTELEIDPTRQTTIFHIIDNMSWSKQRFGKPEPLDISGKIVQDADRLEAMGMIAVARVIQYGVQAHHILYDPSIPPRDLKTKADYRNPAGETMINHFDEKLFLLKDYLNTDEGKRIGAIRDKAMHQFVNQFKAEWAGVDYQ</sequence>
<evidence type="ECO:0000259" key="1">
    <source>
        <dbReference type="SMART" id="SM00471"/>
    </source>
</evidence>
<dbReference type="Proteomes" id="UP000051992">
    <property type="component" value="Unassembled WGS sequence"/>
</dbReference>
<dbReference type="CDD" id="cd00077">
    <property type="entry name" value="HDc"/>
    <property type="match status" value="1"/>
</dbReference>
<feature type="domain" description="HD/PDEase" evidence="1">
    <location>
        <begin position="24"/>
        <end position="141"/>
    </location>
</feature>
<organism evidence="2 4">
    <name type="scientific">Weissella viridescens</name>
    <name type="common">Lactobacillus viridescens</name>
    <dbReference type="NCBI Taxonomy" id="1629"/>
    <lineage>
        <taxon>Bacteria</taxon>
        <taxon>Bacillati</taxon>
        <taxon>Bacillota</taxon>
        <taxon>Bacilli</taxon>
        <taxon>Lactobacillales</taxon>
        <taxon>Lactobacillaceae</taxon>
        <taxon>Weissella</taxon>
    </lineage>
</organism>
<keyword evidence="2" id="KW-0378">Hydrolase</keyword>
<dbReference type="AlphaFoldDB" id="A0A0R2H715"/>
<dbReference type="GO" id="GO:0016787">
    <property type="term" value="F:hydrolase activity"/>
    <property type="evidence" value="ECO:0007669"/>
    <property type="project" value="UniProtKB-KW"/>
</dbReference>
<dbReference type="EMBL" id="JQBM01000002">
    <property type="protein sequence ID" value="KRN46357.1"/>
    <property type="molecule type" value="Genomic_DNA"/>
</dbReference>
<dbReference type="EMBL" id="UHIV01000001">
    <property type="protein sequence ID" value="SUP52462.1"/>
    <property type="molecule type" value="Genomic_DNA"/>
</dbReference>
<evidence type="ECO:0000313" key="3">
    <source>
        <dbReference type="EMBL" id="SUP52462.1"/>
    </source>
</evidence>
<evidence type="ECO:0000313" key="2">
    <source>
        <dbReference type="EMBL" id="KRN46357.1"/>
    </source>
</evidence>
<dbReference type="PATRIC" id="fig|1629.5.peg.631"/>
<protein>
    <submittedName>
        <fullName evidence="2">Metal-dependent phosphohydrolase</fullName>
    </submittedName>
    <submittedName>
        <fullName evidence="3">Putative hydrolase</fullName>
    </submittedName>
</protein>
<dbReference type="PANTHER" id="PTHR33594">
    <property type="entry name" value="SUPERFAMILY HYDROLASE, PUTATIVE (AFU_ORTHOLOGUE AFUA_1G03035)-RELATED"/>
    <property type="match status" value="1"/>
</dbReference>
<dbReference type="Gene3D" id="1.20.58.1910">
    <property type="match status" value="1"/>
</dbReference>
<dbReference type="Gene3D" id="1.10.472.50">
    <property type="entry name" value="HD-domain/PDEase-like"/>
    <property type="match status" value="1"/>
</dbReference>
<dbReference type="InterPro" id="IPR006674">
    <property type="entry name" value="HD_domain"/>
</dbReference>
<evidence type="ECO:0000313" key="5">
    <source>
        <dbReference type="Proteomes" id="UP000254621"/>
    </source>
</evidence>
<evidence type="ECO:0000313" key="4">
    <source>
        <dbReference type="Proteomes" id="UP000051992"/>
    </source>
</evidence>
<dbReference type="PANTHER" id="PTHR33594:SF1">
    <property type="entry name" value="HD_PDEASE DOMAIN-CONTAINING PROTEIN"/>
    <property type="match status" value="1"/>
</dbReference>
<dbReference type="Pfam" id="PF01966">
    <property type="entry name" value="HD"/>
    <property type="match status" value="1"/>
</dbReference>
<proteinExistence type="predicted"/>
<dbReference type="Proteomes" id="UP000254621">
    <property type="component" value="Unassembled WGS sequence"/>
</dbReference>
<reference evidence="3 5" key="2">
    <citation type="submission" date="2018-06" db="EMBL/GenBank/DDBJ databases">
        <authorList>
            <consortium name="Pathogen Informatics"/>
            <person name="Doyle S."/>
        </authorList>
    </citation>
    <scope>NUCLEOTIDE SEQUENCE [LARGE SCALE GENOMIC DNA]</scope>
    <source>
        <strain evidence="3 5">NCTC13645</strain>
    </source>
</reference>
<name>A0A0R2H715_WEIVI</name>
<accession>A0A0R2H715</accession>
<dbReference type="InterPro" id="IPR003607">
    <property type="entry name" value="HD/PDEase_dom"/>
</dbReference>
<keyword evidence="4" id="KW-1185">Reference proteome</keyword>